<dbReference type="Proteomes" id="UP001194696">
    <property type="component" value="Unassembled WGS sequence"/>
</dbReference>
<evidence type="ECO:0000313" key="17">
    <source>
        <dbReference type="EMBL" id="KAG0295354.1"/>
    </source>
</evidence>
<dbReference type="PANTHER" id="PTHR12147:SF58">
    <property type="entry name" value="VACUOLAR MEMBRANE PROTEASE"/>
    <property type="match status" value="1"/>
</dbReference>
<evidence type="ECO:0000256" key="5">
    <source>
        <dbReference type="ARBA" id="ARBA00022554"/>
    </source>
</evidence>
<keyword evidence="13" id="KW-0479">Metal-binding</keyword>
<evidence type="ECO:0000256" key="8">
    <source>
        <dbReference type="ARBA" id="ARBA00022801"/>
    </source>
</evidence>
<evidence type="ECO:0000256" key="14">
    <source>
        <dbReference type="SAM" id="MobiDB-lite"/>
    </source>
</evidence>
<evidence type="ECO:0000256" key="1">
    <source>
        <dbReference type="ARBA" id="ARBA00001947"/>
    </source>
</evidence>
<feature type="transmembrane region" description="Helical" evidence="15">
    <location>
        <begin position="643"/>
        <end position="664"/>
    </location>
</feature>
<evidence type="ECO:0000256" key="11">
    <source>
        <dbReference type="ARBA" id="ARBA00023049"/>
    </source>
</evidence>
<evidence type="ECO:0000256" key="9">
    <source>
        <dbReference type="ARBA" id="ARBA00022833"/>
    </source>
</evidence>
<keyword evidence="5" id="KW-0926">Vacuole</keyword>
<keyword evidence="7 15" id="KW-0812">Transmembrane</keyword>
<comment type="caution">
    <text evidence="17">The sequence shown here is derived from an EMBL/GenBank/DDBJ whole genome shotgun (WGS) entry which is preliminary data.</text>
</comment>
<keyword evidence="6 13" id="KW-0645">Protease</keyword>
<dbReference type="SUPFAM" id="SSF53187">
    <property type="entry name" value="Zn-dependent exopeptidases"/>
    <property type="match status" value="1"/>
</dbReference>
<dbReference type="PANTHER" id="PTHR12147">
    <property type="entry name" value="METALLOPEPTIDASE M28 FAMILY MEMBER"/>
    <property type="match status" value="1"/>
</dbReference>
<keyword evidence="8 13" id="KW-0378">Hydrolase</keyword>
<sequence length="968" mass="106297">MYFILLLFYTIVLLIVYLTRRSNNFVSTLPNLAVGETKPDIFNPHTAQKHLEALTTIPHPFNSRANTDITKKYLRDQYRALQEEAIALGRRNVRFDDGSLDNSTLITLFTPDDEGEEEDEGLLEQEEMQVVQGDNMVMWIGGVVQSMEGQVPVRVEIDVNQGNQTALLVSAHFDSVSTSYGATDDGGGVSVALALMRHLIYHPVEHTVIFNLNNGEEDGVLGSTTFMGSTPNSHTEIGPGHPWKKYVMAFINLEGAGSGGPAIVFQASNSDIVRQYAKHSPFPHASVFANDAFKLQLIDSYTDFTTYAKHNLPGLDIAFYQRRSMYHSTTDYLPIESLYHMGSNVQATIIGLCNSPYLDHISVKTDADSPSSSSSLRDKVSGKTIFYDIFGRYMVVTELWTAFLVNILVLGLGLPILVVVTVFSGRAVRRRRARRHVSAPTSTSEHSMETLRRHNKGDSPTPSLICEPDIDHQAATATALGSYGDVPGPLAVLRTFGFVFLVVALDLAAVFAAAKWQWFINPLARHSRQWLVLALFGMLLVFVNTLAVWLFTFVESRVSGEPLPVGRGFSQWTVALGLWWWVVVLVVGSGVAGWAAAGAFYGTTVLAVCSGGAALIQIIFDIFAISDDAEDGTKGAGVGVRRFGWIIVLVASLLVPGVIISDLTVLVTHMTSQSLIASDGGKMYIIYGVLSIPLALPTLPLISRSRNFKLTLLLHLIVLIPIIWVLAKAHPFTATSPASLYFSQFYNQTTNTSFVELYMDGGSGYIHQLVQDVPTLVQLGGSARACTPVPSEGDLDEKCRFVPPARQVFEATPVRVDWISHPTLVGADGWREGQIQVLASDSRSCSVRLPQTTAGHETQVWLDQADVPLLGVNQRPKSLSVYRREWNRPWNVHVRVKDTISSPVLGPGVQNPNPYSVRFQVVCGYDDWSSRNGYASIYNEISDHLPAWGRMKGGSSQGLFSVGVDMVL</sequence>
<proteinExistence type="inferred from homology"/>
<dbReference type="InterPro" id="IPR045175">
    <property type="entry name" value="M28_fam"/>
</dbReference>
<name>A0ABQ7KCT0_9FUNG</name>
<evidence type="ECO:0000256" key="3">
    <source>
        <dbReference type="ARBA" id="ARBA00004128"/>
    </source>
</evidence>
<feature type="region of interest" description="Disordered" evidence="14">
    <location>
        <begin position="434"/>
        <end position="462"/>
    </location>
</feature>
<feature type="transmembrane region" description="Helical" evidence="15">
    <location>
        <begin position="684"/>
        <end position="703"/>
    </location>
</feature>
<keyword evidence="15" id="KW-0472">Membrane</keyword>
<evidence type="ECO:0000259" key="16">
    <source>
        <dbReference type="Pfam" id="PF04389"/>
    </source>
</evidence>
<feature type="transmembrane region" description="Helical" evidence="15">
    <location>
        <begin position="530"/>
        <end position="551"/>
    </location>
</feature>
<evidence type="ECO:0000256" key="10">
    <source>
        <dbReference type="ARBA" id="ARBA00022989"/>
    </source>
</evidence>
<feature type="domain" description="Peptidase M28" evidence="16">
    <location>
        <begin position="160"/>
        <end position="333"/>
    </location>
</feature>
<evidence type="ECO:0000256" key="12">
    <source>
        <dbReference type="ARBA" id="ARBA00023180"/>
    </source>
</evidence>
<accession>A0ABQ7KCT0</accession>
<evidence type="ECO:0000256" key="15">
    <source>
        <dbReference type="SAM" id="Phobius"/>
    </source>
</evidence>
<evidence type="ECO:0000256" key="6">
    <source>
        <dbReference type="ARBA" id="ARBA00022670"/>
    </source>
</evidence>
<keyword evidence="10 15" id="KW-1133">Transmembrane helix</keyword>
<evidence type="ECO:0000256" key="7">
    <source>
        <dbReference type="ARBA" id="ARBA00022692"/>
    </source>
</evidence>
<keyword evidence="12" id="KW-0325">Glycoprotein</keyword>
<feature type="transmembrane region" description="Helical" evidence="15">
    <location>
        <begin position="710"/>
        <end position="727"/>
    </location>
</feature>
<dbReference type="Pfam" id="PF04389">
    <property type="entry name" value="Peptidase_M28"/>
    <property type="match status" value="1"/>
</dbReference>
<protein>
    <recommendedName>
        <fullName evidence="13">Peptide hydrolase</fullName>
        <ecNumber evidence="13">3.4.-.-</ecNumber>
    </recommendedName>
</protein>
<feature type="transmembrane region" description="Helical" evidence="15">
    <location>
        <begin position="399"/>
        <end position="425"/>
    </location>
</feature>
<reference evidence="17 18" key="1">
    <citation type="journal article" date="2020" name="Fungal Divers.">
        <title>Resolving the Mortierellaceae phylogeny through synthesis of multi-gene phylogenetics and phylogenomics.</title>
        <authorList>
            <person name="Vandepol N."/>
            <person name="Liber J."/>
            <person name="Desiro A."/>
            <person name="Na H."/>
            <person name="Kennedy M."/>
            <person name="Barry K."/>
            <person name="Grigoriev I.V."/>
            <person name="Miller A.N."/>
            <person name="O'Donnell K."/>
            <person name="Stajich J.E."/>
            <person name="Bonito G."/>
        </authorList>
    </citation>
    <scope>NUCLEOTIDE SEQUENCE [LARGE SCALE GENOMIC DNA]</scope>
    <source>
        <strain evidence="17 18">AD045</strain>
    </source>
</reference>
<comment type="cofactor">
    <cofactor evidence="1">
        <name>Zn(2+)</name>
        <dbReference type="ChEBI" id="CHEBI:29105"/>
    </cofactor>
</comment>
<keyword evidence="11" id="KW-0482">Metalloprotease</keyword>
<dbReference type="InterPro" id="IPR007484">
    <property type="entry name" value="Peptidase_M28"/>
</dbReference>
<dbReference type="EC" id="3.4.-.-" evidence="13"/>
<comment type="function">
    <text evidence="2">May be involved in vacuolar sorting and osmoregulation.</text>
</comment>
<evidence type="ECO:0000256" key="13">
    <source>
        <dbReference type="RuleBase" id="RU361240"/>
    </source>
</evidence>
<evidence type="ECO:0000313" key="18">
    <source>
        <dbReference type="Proteomes" id="UP001194696"/>
    </source>
</evidence>
<evidence type="ECO:0000256" key="4">
    <source>
        <dbReference type="ARBA" id="ARBA00010918"/>
    </source>
</evidence>
<organism evidence="17 18">
    <name type="scientific">Linnemannia gamsii</name>
    <dbReference type="NCBI Taxonomy" id="64522"/>
    <lineage>
        <taxon>Eukaryota</taxon>
        <taxon>Fungi</taxon>
        <taxon>Fungi incertae sedis</taxon>
        <taxon>Mucoromycota</taxon>
        <taxon>Mortierellomycotina</taxon>
        <taxon>Mortierellomycetes</taxon>
        <taxon>Mortierellales</taxon>
        <taxon>Mortierellaceae</taxon>
        <taxon>Linnemannia</taxon>
    </lineage>
</organism>
<keyword evidence="9 13" id="KW-0862">Zinc</keyword>
<comment type="subcellular location">
    <subcellularLocation>
        <location evidence="3">Vacuole membrane</location>
        <topology evidence="3">Multi-pass membrane protein</topology>
    </subcellularLocation>
</comment>
<feature type="transmembrane region" description="Helical" evidence="15">
    <location>
        <begin position="496"/>
        <end position="518"/>
    </location>
</feature>
<gene>
    <name evidence="17" type="ORF">BGZ96_011922</name>
</gene>
<feature type="transmembrane region" description="Helical" evidence="15">
    <location>
        <begin position="600"/>
        <end position="623"/>
    </location>
</feature>
<feature type="transmembrane region" description="Helical" evidence="15">
    <location>
        <begin position="572"/>
        <end position="594"/>
    </location>
</feature>
<evidence type="ECO:0000256" key="2">
    <source>
        <dbReference type="ARBA" id="ARBA00003273"/>
    </source>
</evidence>
<dbReference type="EMBL" id="JAAAIM010000087">
    <property type="protein sequence ID" value="KAG0295354.1"/>
    <property type="molecule type" value="Genomic_DNA"/>
</dbReference>
<comment type="similarity">
    <text evidence="4 13">Belongs to the peptidase M28 family.</text>
</comment>
<dbReference type="Gene3D" id="3.40.630.10">
    <property type="entry name" value="Zn peptidases"/>
    <property type="match status" value="1"/>
</dbReference>
<keyword evidence="18" id="KW-1185">Reference proteome</keyword>